<dbReference type="PANTHER" id="PTHR31245">
    <property type="entry name" value="UBIQUITIN SYSTEM COMPONENT CUE PROTEIN"/>
    <property type="match status" value="1"/>
</dbReference>
<dbReference type="Gene3D" id="1.10.8.10">
    <property type="entry name" value="DNA helicase RuvA subunit, C-terminal domain"/>
    <property type="match status" value="1"/>
</dbReference>
<dbReference type="Pfam" id="PF02845">
    <property type="entry name" value="CUE"/>
    <property type="match status" value="1"/>
</dbReference>
<evidence type="ECO:0000259" key="3">
    <source>
        <dbReference type="PROSITE" id="PS51140"/>
    </source>
</evidence>
<dbReference type="SUPFAM" id="SSF46934">
    <property type="entry name" value="UBA-like"/>
    <property type="match status" value="1"/>
</dbReference>
<dbReference type="EMBL" id="LSRQ01008338">
    <property type="protein sequence ID" value="OAY63471.1"/>
    <property type="molecule type" value="Genomic_DNA"/>
</dbReference>
<gene>
    <name evidence="4" type="ORF">ACMD2_18318</name>
</gene>
<dbReference type="InterPro" id="IPR003892">
    <property type="entry name" value="CUE"/>
</dbReference>
<feature type="region of interest" description="Disordered" evidence="2">
    <location>
        <begin position="38"/>
        <end position="66"/>
    </location>
</feature>
<sequence>MSAAAVCGKRSSPSSPSSSSYPFFDELLFHTPPPAPKRLRRAAAASAAAAFGSSPPQSLPSPVADRRESDLAQLRSLFPQMDQQILERALEESGNDLDVAIRSLHDLRLQSAEIILRSAVCSSENEMPNNSPVATEGISANNGVDVGAENLQNIEDLPKDGSEWVELLVREMMNASNMDDARARASRVLDLLEKSIVARAGTELMQSSHKENMVLKEQAEELLRQNAVLRRAVAIQHERHKDYDERNQELQQLKQLVSQYQEQIKTLEVNNYALGVHLRQAQQSSSIPGCFHPDVF</sequence>
<evidence type="ECO:0000256" key="1">
    <source>
        <dbReference type="SAM" id="Coils"/>
    </source>
</evidence>
<proteinExistence type="predicted"/>
<comment type="caution">
    <text evidence="4">The sequence shown here is derived from an EMBL/GenBank/DDBJ whole genome shotgun (WGS) entry which is preliminary data.</text>
</comment>
<dbReference type="SMART" id="SM00546">
    <property type="entry name" value="CUE"/>
    <property type="match status" value="1"/>
</dbReference>
<accession>A0A199UFH8</accession>
<protein>
    <recommendedName>
        <fullName evidence="3">CUE domain-containing protein</fullName>
    </recommendedName>
</protein>
<dbReference type="PANTHER" id="PTHR31245:SF1">
    <property type="entry name" value="UBIQUITIN SYSTEM COMPONENT CUE PROTEIN"/>
    <property type="match status" value="1"/>
</dbReference>
<dbReference type="InterPro" id="IPR009060">
    <property type="entry name" value="UBA-like_sf"/>
</dbReference>
<feature type="coiled-coil region" evidence="1">
    <location>
        <begin position="205"/>
        <end position="270"/>
    </location>
</feature>
<evidence type="ECO:0000256" key="2">
    <source>
        <dbReference type="SAM" id="MobiDB-lite"/>
    </source>
</evidence>
<dbReference type="PROSITE" id="PS51140">
    <property type="entry name" value="CUE"/>
    <property type="match status" value="1"/>
</dbReference>
<name>A0A199UFH8_ANACO</name>
<organism evidence="4 5">
    <name type="scientific">Ananas comosus</name>
    <name type="common">Pineapple</name>
    <name type="synonym">Ananas ananas</name>
    <dbReference type="NCBI Taxonomy" id="4615"/>
    <lineage>
        <taxon>Eukaryota</taxon>
        <taxon>Viridiplantae</taxon>
        <taxon>Streptophyta</taxon>
        <taxon>Embryophyta</taxon>
        <taxon>Tracheophyta</taxon>
        <taxon>Spermatophyta</taxon>
        <taxon>Magnoliopsida</taxon>
        <taxon>Liliopsida</taxon>
        <taxon>Poales</taxon>
        <taxon>Bromeliaceae</taxon>
        <taxon>Bromelioideae</taxon>
        <taxon>Ananas</taxon>
    </lineage>
</organism>
<keyword evidence="1" id="KW-0175">Coiled coil</keyword>
<dbReference type="Proteomes" id="UP000092600">
    <property type="component" value="Unassembled WGS sequence"/>
</dbReference>
<feature type="compositionally biased region" description="Low complexity" evidence="2">
    <location>
        <begin position="42"/>
        <end position="56"/>
    </location>
</feature>
<reference evidence="4 5" key="1">
    <citation type="journal article" date="2016" name="DNA Res.">
        <title>The draft genome of MD-2 pineapple using hybrid error correction of long reads.</title>
        <authorList>
            <person name="Redwan R.M."/>
            <person name="Saidin A."/>
            <person name="Kumar S.V."/>
        </authorList>
    </citation>
    <scope>NUCLEOTIDE SEQUENCE [LARGE SCALE GENOMIC DNA]</scope>
    <source>
        <strain evidence="5">cv. MD2</strain>
        <tissue evidence="4">Leaf</tissue>
    </source>
</reference>
<dbReference type="CDD" id="cd14279">
    <property type="entry name" value="CUE"/>
    <property type="match status" value="1"/>
</dbReference>
<dbReference type="AlphaFoldDB" id="A0A199UFH8"/>
<feature type="domain" description="CUE" evidence="3">
    <location>
        <begin position="66"/>
        <end position="109"/>
    </location>
</feature>
<evidence type="ECO:0000313" key="5">
    <source>
        <dbReference type="Proteomes" id="UP000092600"/>
    </source>
</evidence>
<dbReference type="GO" id="GO:0043130">
    <property type="term" value="F:ubiquitin binding"/>
    <property type="evidence" value="ECO:0007669"/>
    <property type="project" value="InterPro"/>
</dbReference>
<dbReference type="STRING" id="4615.A0A199UFH8"/>
<evidence type="ECO:0000313" key="4">
    <source>
        <dbReference type="EMBL" id="OAY63471.1"/>
    </source>
</evidence>